<proteinExistence type="predicted"/>
<evidence type="ECO:0000313" key="2">
    <source>
        <dbReference type="EMBL" id="AWO99403.1"/>
    </source>
</evidence>
<dbReference type="EMBL" id="CP026245">
    <property type="protein sequence ID" value="AWO99403.1"/>
    <property type="molecule type" value="Genomic_DNA"/>
</dbReference>
<keyword evidence="3" id="KW-1185">Reference proteome</keyword>
<sequence length="90" mass="10191">MPPVPSDIASSWVVDDIQPASRSDPEVLKNRPTKPLRGRRHRFTRIPQLNMNVPSLPGQVERQSKLESRYRLNLGSDTGEAASRTRLNPF</sequence>
<feature type="region of interest" description="Disordered" evidence="1">
    <location>
        <begin position="1"/>
        <end position="34"/>
    </location>
</feature>
<dbReference type="AlphaFoldDB" id="A0A2U9B671"/>
<accession>A0A2U9B671</accession>
<evidence type="ECO:0000313" key="3">
    <source>
        <dbReference type="Proteomes" id="UP000246464"/>
    </source>
</evidence>
<name>A0A2U9B671_SCOMX</name>
<organism evidence="2 3">
    <name type="scientific">Scophthalmus maximus</name>
    <name type="common">Turbot</name>
    <name type="synonym">Psetta maxima</name>
    <dbReference type="NCBI Taxonomy" id="52904"/>
    <lineage>
        <taxon>Eukaryota</taxon>
        <taxon>Metazoa</taxon>
        <taxon>Chordata</taxon>
        <taxon>Craniata</taxon>
        <taxon>Vertebrata</taxon>
        <taxon>Euteleostomi</taxon>
        <taxon>Actinopterygii</taxon>
        <taxon>Neopterygii</taxon>
        <taxon>Teleostei</taxon>
        <taxon>Neoteleostei</taxon>
        <taxon>Acanthomorphata</taxon>
        <taxon>Carangaria</taxon>
        <taxon>Pleuronectiformes</taxon>
        <taxon>Pleuronectoidei</taxon>
        <taxon>Scophthalmidae</taxon>
        <taxon>Scophthalmus</taxon>
    </lineage>
</organism>
<evidence type="ECO:0000256" key="1">
    <source>
        <dbReference type="SAM" id="MobiDB-lite"/>
    </source>
</evidence>
<gene>
    <name evidence="2" type="ORF">SMAX5B_000736</name>
</gene>
<dbReference type="Proteomes" id="UP000246464">
    <property type="component" value="Chromosome 3"/>
</dbReference>
<reference evidence="2 3" key="1">
    <citation type="submission" date="2017-12" db="EMBL/GenBank/DDBJ databases">
        <title>Integrating genomic resources of turbot (Scophthalmus maximus) in depth evaluation of genetic and physical mapping variation across individuals.</title>
        <authorList>
            <person name="Martinez P."/>
        </authorList>
    </citation>
    <scope>NUCLEOTIDE SEQUENCE [LARGE SCALE GENOMIC DNA]</scope>
</reference>
<protein>
    <submittedName>
        <fullName evidence="2">Uncharacterized protein</fullName>
    </submittedName>
</protein>